<evidence type="ECO:0000313" key="7">
    <source>
        <dbReference type="EMBL" id="MBC6678745.1"/>
    </source>
</evidence>
<reference evidence="7" key="1">
    <citation type="submission" date="2020-08" db="EMBL/GenBank/DDBJ databases">
        <title>Genome public.</title>
        <authorList>
            <person name="Liu C."/>
            <person name="Sun Q."/>
        </authorList>
    </citation>
    <scope>NUCLEOTIDE SEQUENCE</scope>
    <source>
        <strain evidence="7">BX12</strain>
    </source>
</reference>
<evidence type="ECO:0000256" key="4">
    <source>
        <dbReference type="ARBA" id="ARBA00022989"/>
    </source>
</evidence>
<dbReference type="RefSeq" id="WP_187301897.1">
    <property type="nucleotide sequence ID" value="NZ_JACRYT010000001.1"/>
</dbReference>
<comment type="caution">
    <text evidence="7">The sequence shown here is derived from an EMBL/GenBank/DDBJ whole genome shotgun (WGS) entry which is preliminary data.</text>
</comment>
<dbReference type="AlphaFoldDB" id="A0A923SPU3"/>
<name>A0A923SPU3_9FIRM</name>
<dbReference type="Gene3D" id="1.20.1740.10">
    <property type="entry name" value="Amino acid/polyamine transporter I"/>
    <property type="match status" value="1"/>
</dbReference>
<keyword evidence="8" id="KW-1185">Reference proteome</keyword>
<feature type="transmembrane region" description="Helical" evidence="6">
    <location>
        <begin position="210"/>
        <end position="232"/>
    </location>
</feature>
<keyword evidence="3 6" id="KW-0812">Transmembrane</keyword>
<evidence type="ECO:0000256" key="2">
    <source>
        <dbReference type="ARBA" id="ARBA00022448"/>
    </source>
</evidence>
<feature type="transmembrane region" description="Helical" evidence="6">
    <location>
        <begin position="430"/>
        <end position="449"/>
    </location>
</feature>
<sequence>MKNSIFRKIPVARPGNGRTGLKRNLGVFDLVMMGIGVTIGSGLFVITGVAAAEHAGPGLVFSFGIAGAACACAGLCYAELASSIPASGGAYTFVYAGLGEIFAWFIGWCLTLEYVVALAAISVGWSAYVSGVLPLLGLSVPREFLAGPFSGGIVNLPAMLIIFIMALLQLKGTKESARLNNLLVTVKLAVVIAFLILAAGHVQVSNYRPFLPYGWEGVSSGAAVVFFAYLGFDAVANSAEEVRNPQKNMPRGLLGSLAVATVLYIAVTLVLTGVAKYDSYAGVAAPVAYALETVGIQWGAALVSAGAIAGLTTGVLVFIGSQSRLLYSMARDGLLPQTFAKVSGSGVPMTAVACVCAAGSLLAGVLPIGTIAQLCNMGTLWAFFMVAAAVLVMRKTHPGLRRPFRVPAVPMIPLCAMGMCAFLALQLDRATWAAFGIWTLIGLALYVTYGKKHSRQKKI</sequence>
<dbReference type="PANTHER" id="PTHR43243">
    <property type="entry name" value="INNER MEMBRANE TRANSPORTER YGJI-RELATED"/>
    <property type="match status" value="1"/>
</dbReference>
<feature type="transmembrane region" description="Helical" evidence="6">
    <location>
        <begin position="339"/>
        <end position="365"/>
    </location>
</feature>
<feature type="transmembrane region" description="Helical" evidence="6">
    <location>
        <begin position="148"/>
        <end position="170"/>
    </location>
</feature>
<dbReference type="PANTHER" id="PTHR43243:SF4">
    <property type="entry name" value="CATIONIC AMINO ACID TRANSPORTER 4"/>
    <property type="match status" value="1"/>
</dbReference>
<dbReference type="EMBL" id="JACRYT010000001">
    <property type="protein sequence ID" value="MBC6678745.1"/>
    <property type="molecule type" value="Genomic_DNA"/>
</dbReference>
<comment type="subcellular location">
    <subcellularLocation>
        <location evidence="1">Membrane</location>
        <topology evidence="1">Multi-pass membrane protein</topology>
    </subcellularLocation>
</comment>
<feature type="transmembrane region" description="Helical" evidence="6">
    <location>
        <begin position="371"/>
        <end position="392"/>
    </location>
</feature>
<dbReference type="InterPro" id="IPR002293">
    <property type="entry name" value="AA/rel_permease1"/>
</dbReference>
<dbReference type="PIRSF" id="PIRSF006060">
    <property type="entry name" value="AA_transporter"/>
    <property type="match status" value="1"/>
</dbReference>
<dbReference type="GO" id="GO:0016020">
    <property type="term" value="C:membrane"/>
    <property type="evidence" value="ECO:0007669"/>
    <property type="project" value="UniProtKB-SubCell"/>
</dbReference>
<keyword evidence="2" id="KW-0813">Transport</keyword>
<feature type="transmembrane region" description="Helical" evidence="6">
    <location>
        <begin position="253"/>
        <end position="275"/>
    </location>
</feature>
<evidence type="ECO:0000256" key="3">
    <source>
        <dbReference type="ARBA" id="ARBA00022692"/>
    </source>
</evidence>
<feature type="transmembrane region" description="Helical" evidence="6">
    <location>
        <begin position="182"/>
        <end position="204"/>
    </location>
</feature>
<evidence type="ECO:0000313" key="8">
    <source>
        <dbReference type="Proteomes" id="UP000602647"/>
    </source>
</evidence>
<accession>A0A923SPU3</accession>
<dbReference type="Pfam" id="PF13520">
    <property type="entry name" value="AA_permease_2"/>
    <property type="match status" value="1"/>
</dbReference>
<dbReference type="Proteomes" id="UP000602647">
    <property type="component" value="Unassembled WGS sequence"/>
</dbReference>
<evidence type="ECO:0000256" key="5">
    <source>
        <dbReference type="ARBA" id="ARBA00023136"/>
    </source>
</evidence>
<feature type="transmembrane region" description="Helical" evidence="6">
    <location>
        <begin position="101"/>
        <end position="128"/>
    </location>
</feature>
<feature type="transmembrane region" description="Helical" evidence="6">
    <location>
        <begin position="58"/>
        <end position="80"/>
    </location>
</feature>
<feature type="transmembrane region" description="Helical" evidence="6">
    <location>
        <begin position="295"/>
        <end position="319"/>
    </location>
</feature>
<keyword evidence="4 6" id="KW-1133">Transmembrane helix</keyword>
<proteinExistence type="predicted"/>
<organism evidence="7 8">
    <name type="scientific">Zhenpiania hominis</name>
    <dbReference type="NCBI Taxonomy" id="2763644"/>
    <lineage>
        <taxon>Bacteria</taxon>
        <taxon>Bacillati</taxon>
        <taxon>Bacillota</taxon>
        <taxon>Clostridia</taxon>
        <taxon>Peptostreptococcales</taxon>
        <taxon>Anaerovoracaceae</taxon>
        <taxon>Zhenpiania</taxon>
    </lineage>
</organism>
<evidence type="ECO:0000256" key="1">
    <source>
        <dbReference type="ARBA" id="ARBA00004141"/>
    </source>
</evidence>
<protein>
    <submittedName>
        <fullName evidence="7">Amino acid permease</fullName>
    </submittedName>
</protein>
<dbReference type="GO" id="GO:0015171">
    <property type="term" value="F:amino acid transmembrane transporter activity"/>
    <property type="evidence" value="ECO:0007669"/>
    <property type="project" value="TreeGrafter"/>
</dbReference>
<evidence type="ECO:0000256" key="6">
    <source>
        <dbReference type="SAM" id="Phobius"/>
    </source>
</evidence>
<gene>
    <name evidence="7" type="ORF">H9L42_02755</name>
</gene>
<feature type="transmembrane region" description="Helical" evidence="6">
    <location>
        <begin position="404"/>
        <end position="424"/>
    </location>
</feature>
<feature type="transmembrane region" description="Helical" evidence="6">
    <location>
        <begin position="27"/>
        <end position="52"/>
    </location>
</feature>
<keyword evidence="5 6" id="KW-0472">Membrane</keyword>